<dbReference type="Pfam" id="PF13579">
    <property type="entry name" value="Glyco_trans_4_4"/>
    <property type="match status" value="1"/>
</dbReference>
<dbReference type="Proteomes" id="UP000414233">
    <property type="component" value="Unassembled WGS sequence"/>
</dbReference>
<reference evidence="3 4" key="1">
    <citation type="submission" date="2019-08" db="EMBL/GenBank/DDBJ databases">
        <authorList>
            <person name="Peeters C."/>
        </authorList>
    </citation>
    <scope>NUCLEOTIDE SEQUENCE [LARGE SCALE GENOMIC DNA]</scope>
    <source>
        <strain evidence="3 4">LMG 30175</strain>
    </source>
</reference>
<keyword evidence="1" id="KW-0812">Transmembrane</keyword>
<proteinExistence type="predicted"/>
<feature type="transmembrane region" description="Helical" evidence="1">
    <location>
        <begin position="308"/>
        <end position="332"/>
    </location>
</feature>
<dbReference type="PANTHER" id="PTHR12526">
    <property type="entry name" value="GLYCOSYLTRANSFERASE"/>
    <property type="match status" value="1"/>
</dbReference>
<sequence length="818" mass="89239">MERFLRAIVEPSAGAVVLALGLITFYGVGTWFVNVPMRPETAADMSLLPWVSALCVVLGSLCCRRHASVVFREGCAKWVVCGATLLFLTFCIVTLMTAASIPIVQAIHGASAADIAVAREEFLKARVGWAAVLPYANGLLTAAVLPYCMCIALLRRYRFRWWIVALFFGYSMIFVEKAFFLRVLLPLMAVVVVSRTRRIRLGWLLAAAVALLLFNIVLSGFAESTGTSVGDFLLFRAFAVPVSTVTDSLDYWWKTYHGAPFLGATNLVFSSLFGLPRVPFEREVFEYEWGASVTGTGSSNAAYFVEAYVNFGWIGVIVTSLLLGALISYIGRSRDQALRCTLPLVLYSVFVGGFYGVLFGNGLVVTLALSAWLNRRTRRVPTLALAGSGVLHSVAAEAIPEAPAAASHLASDPMNYLVVSQYYHPESFRINTLCEDLAARGHTVTVLTGQPNYPSGTIAPGYRAWSFRRESIGGVEVIRIPLYPRKRGSAIHLILNYLSFVASGILFAPFLLWGRRFDGIFVYAVSPLLQALPAVVLKWLKRAPLVIWVQDLWPESLEATGFVKHPGMLRAVGVVVRFIYARADSVLVQSDGFVEPVARLCERRKIAVFPNSAEAVFKQDGLGIPSPIAGLDEGFSAVFAGNLGTVQALPTILDAAERLREYRDIRFYLVGTGTLADELARQIEARSLSNVVLAGHFPIEQMPAILSRASVLLVTLKNVALGRLTVPSKIQAYLAAGRPIIAALDGEGARVVEAAGAGLSCPSEDAVQLADRVLALYRMSPAEREHLGQNGKAFFAAHYDQGRLNDFLVDHFGELTRR</sequence>
<feature type="transmembrane region" description="Helical" evidence="1">
    <location>
        <begin position="201"/>
        <end position="221"/>
    </location>
</feature>
<keyword evidence="1" id="KW-0472">Membrane</keyword>
<protein>
    <submittedName>
        <fullName evidence="3">Glycosyltransferase</fullName>
    </submittedName>
</protein>
<evidence type="ECO:0000259" key="2">
    <source>
        <dbReference type="Pfam" id="PF13579"/>
    </source>
</evidence>
<feature type="transmembrane region" description="Helical" evidence="1">
    <location>
        <begin position="12"/>
        <end position="33"/>
    </location>
</feature>
<dbReference type="GO" id="GO:0016757">
    <property type="term" value="F:glycosyltransferase activity"/>
    <property type="evidence" value="ECO:0007669"/>
    <property type="project" value="UniProtKB-ARBA"/>
</dbReference>
<keyword evidence="3" id="KW-0808">Transferase</keyword>
<keyword evidence="1" id="KW-1133">Transmembrane helix</keyword>
<dbReference type="CDD" id="cd03794">
    <property type="entry name" value="GT4_WbuB-like"/>
    <property type="match status" value="1"/>
</dbReference>
<name>A0A5E4Y899_9BURK</name>
<feature type="transmembrane region" description="Helical" evidence="1">
    <location>
        <begin position="75"/>
        <end position="101"/>
    </location>
</feature>
<evidence type="ECO:0000256" key="1">
    <source>
        <dbReference type="SAM" id="Phobius"/>
    </source>
</evidence>
<gene>
    <name evidence="3" type="ORF">PTE30175_04242</name>
</gene>
<evidence type="ECO:0000313" key="3">
    <source>
        <dbReference type="EMBL" id="VVE44740.1"/>
    </source>
</evidence>
<dbReference type="PANTHER" id="PTHR12526:SF609">
    <property type="entry name" value="LIPOPOLYSACCHARIDE BIOSYNTHESIS PROTEIN"/>
    <property type="match status" value="1"/>
</dbReference>
<feature type="transmembrane region" description="Helical" evidence="1">
    <location>
        <begin position="45"/>
        <end position="63"/>
    </location>
</feature>
<feature type="transmembrane region" description="Helical" evidence="1">
    <location>
        <begin position="344"/>
        <end position="369"/>
    </location>
</feature>
<dbReference type="InterPro" id="IPR028098">
    <property type="entry name" value="Glyco_trans_4-like_N"/>
</dbReference>
<evidence type="ECO:0000313" key="4">
    <source>
        <dbReference type="Proteomes" id="UP000414233"/>
    </source>
</evidence>
<dbReference type="RefSeq" id="WP_224788906.1">
    <property type="nucleotide sequence ID" value="NZ_CABPRZ010000022.1"/>
</dbReference>
<dbReference type="SUPFAM" id="SSF53756">
    <property type="entry name" value="UDP-Glycosyltransferase/glycogen phosphorylase"/>
    <property type="match status" value="1"/>
</dbReference>
<organism evidence="3 4">
    <name type="scientific">Pandoraea terrae</name>
    <dbReference type="NCBI Taxonomy" id="1537710"/>
    <lineage>
        <taxon>Bacteria</taxon>
        <taxon>Pseudomonadati</taxon>
        <taxon>Pseudomonadota</taxon>
        <taxon>Betaproteobacteria</taxon>
        <taxon>Burkholderiales</taxon>
        <taxon>Burkholderiaceae</taxon>
        <taxon>Pandoraea</taxon>
    </lineage>
</organism>
<feature type="transmembrane region" description="Helical" evidence="1">
    <location>
        <begin position="132"/>
        <end position="154"/>
    </location>
</feature>
<dbReference type="Gene3D" id="3.40.50.2000">
    <property type="entry name" value="Glycogen Phosphorylase B"/>
    <property type="match status" value="2"/>
</dbReference>
<dbReference type="EMBL" id="CABPRZ010000022">
    <property type="protein sequence ID" value="VVE44740.1"/>
    <property type="molecule type" value="Genomic_DNA"/>
</dbReference>
<dbReference type="AlphaFoldDB" id="A0A5E4Y899"/>
<dbReference type="Pfam" id="PF13692">
    <property type="entry name" value="Glyco_trans_1_4"/>
    <property type="match status" value="1"/>
</dbReference>
<accession>A0A5E4Y899</accession>
<keyword evidence="4" id="KW-1185">Reference proteome</keyword>
<feature type="domain" description="Glycosyltransferase subfamily 4-like N-terminal" evidence="2">
    <location>
        <begin position="430"/>
        <end position="611"/>
    </location>
</feature>
<feature type="transmembrane region" description="Helical" evidence="1">
    <location>
        <begin position="161"/>
        <end position="181"/>
    </location>
</feature>
<feature type="transmembrane region" description="Helical" evidence="1">
    <location>
        <begin position="494"/>
        <end position="514"/>
    </location>
</feature>